<feature type="transmembrane region" description="Helical" evidence="1">
    <location>
        <begin position="114"/>
        <end position="133"/>
    </location>
</feature>
<keyword evidence="1" id="KW-1133">Transmembrane helix</keyword>
<dbReference type="EMBL" id="QFFI01000029">
    <property type="protein sequence ID" value="PWG61636.1"/>
    <property type="molecule type" value="Genomic_DNA"/>
</dbReference>
<keyword evidence="1" id="KW-0812">Transmembrane</keyword>
<evidence type="ECO:0000256" key="1">
    <source>
        <dbReference type="SAM" id="Phobius"/>
    </source>
</evidence>
<sequence>MSAPSCRRPTSARSCAGRCARKSRRAAPGARPDHARKPRLTPVLARLQRRLLAVEFLLHLLLALAWWLATDAPGWIVPTIVLLLALSGRAIYVGAAFAIAAATDPERAWPRPLPFARVFIGELVAFTLTHSLLQPAKPFTRHLAPAFAESGPSLLFVHGYCCNAEFWLPLRRRLARAGYRCQRAVDLEPVFADIDTLAERLHERIEALAATDPDPRLVLIAHSMGGLVARAYLGAYGTSRLAGLITLGTPHAGTTLARLAPGPNGRQMRAASAWLAALPQAPAHLPSLHLASPADELVSPAHSALAAPGDGQWLPACGHLALAHRADTVRRIADWLEALHAPTDGEEALHVSVARSGQTPGH</sequence>
<evidence type="ECO:0000313" key="3">
    <source>
        <dbReference type="EMBL" id="PWG61636.1"/>
    </source>
</evidence>
<feature type="transmembrane region" description="Helical" evidence="1">
    <location>
        <begin position="51"/>
        <end position="69"/>
    </location>
</feature>
<dbReference type="AlphaFoldDB" id="A0A2U2MXL4"/>
<dbReference type="Pfam" id="PF07819">
    <property type="entry name" value="PGAP1"/>
    <property type="match status" value="1"/>
</dbReference>
<dbReference type="Gene3D" id="3.40.50.1820">
    <property type="entry name" value="alpha/beta hydrolase"/>
    <property type="match status" value="1"/>
</dbReference>
<feature type="domain" description="GPI inositol-deacylase PGAP1-like alpha/beta" evidence="2">
    <location>
        <begin position="210"/>
        <end position="256"/>
    </location>
</feature>
<gene>
    <name evidence="3" type="ORF">DEM34_15285</name>
</gene>
<dbReference type="PANTHER" id="PTHR37946">
    <property type="entry name" value="SLL1969 PROTEIN"/>
    <property type="match status" value="1"/>
</dbReference>
<dbReference type="PANTHER" id="PTHR37946:SF1">
    <property type="entry name" value="SLL1969 PROTEIN"/>
    <property type="match status" value="1"/>
</dbReference>
<dbReference type="InterPro" id="IPR012908">
    <property type="entry name" value="PGAP1-ab_dom-like"/>
</dbReference>
<keyword evidence="1" id="KW-0472">Membrane</keyword>
<organism evidence="3 4">
    <name type="scientific">Sediminicurvatus halobius</name>
    <dbReference type="NCBI Taxonomy" id="2182432"/>
    <lineage>
        <taxon>Bacteria</taxon>
        <taxon>Pseudomonadati</taxon>
        <taxon>Pseudomonadota</taxon>
        <taxon>Gammaproteobacteria</taxon>
        <taxon>Chromatiales</taxon>
        <taxon>Ectothiorhodospiraceae</taxon>
        <taxon>Sediminicurvatus</taxon>
    </lineage>
</organism>
<reference evidence="3 4" key="1">
    <citation type="submission" date="2018-05" db="EMBL/GenBank/DDBJ databases">
        <title>Spiribacter halobius sp. nov., a moderately halophilic bacterium isolated from marine solar saltern.</title>
        <authorList>
            <person name="Zheng W.-S."/>
            <person name="Lu D.-C."/>
            <person name="Du Z.-J."/>
        </authorList>
    </citation>
    <scope>NUCLEOTIDE SEQUENCE [LARGE SCALE GENOMIC DNA]</scope>
    <source>
        <strain evidence="3 4">E85</strain>
    </source>
</reference>
<comment type="caution">
    <text evidence="3">The sequence shown here is derived from an EMBL/GenBank/DDBJ whole genome shotgun (WGS) entry which is preliminary data.</text>
</comment>
<dbReference type="SUPFAM" id="SSF53474">
    <property type="entry name" value="alpha/beta-Hydrolases"/>
    <property type="match status" value="1"/>
</dbReference>
<dbReference type="InterPro" id="IPR029058">
    <property type="entry name" value="AB_hydrolase_fold"/>
</dbReference>
<dbReference type="Proteomes" id="UP000245474">
    <property type="component" value="Unassembled WGS sequence"/>
</dbReference>
<proteinExistence type="predicted"/>
<feature type="transmembrane region" description="Helical" evidence="1">
    <location>
        <begin position="75"/>
        <end position="102"/>
    </location>
</feature>
<protein>
    <recommendedName>
        <fullName evidence="2">GPI inositol-deacylase PGAP1-like alpha/beta domain-containing protein</fullName>
    </recommendedName>
</protein>
<dbReference type="GO" id="GO:0016788">
    <property type="term" value="F:hydrolase activity, acting on ester bonds"/>
    <property type="evidence" value="ECO:0007669"/>
    <property type="project" value="InterPro"/>
</dbReference>
<name>A0A2U2MXL4_9GAMM</name>
<evidence type="ECO:0000259" key="2">
    <source>
        <dbReference type="Pfam" id="PF07819"/>
    </source>
</evidence>
<keyword evidence="4" id="KW-1185">Reference proteome</keyword>
<evidence type="ECO:0000313" key="4">
    <source>
        <dbReference type="Proteomes" id="UP000245474"/>
    </source>
</evidence>
<accession>A0A2U2MXL4</accession>